<name>A0ABV2UT10_9ACTN</name>
<keyword evidence="5 7" id="KW-0472">Membrane</keyword>
<dbReference type="RefSeq" id="WP_355394635.1">
    <property type="nucleotide sequence ID" value="NZ_JBEXPZ010000009.1"/>
</dbReference>
<feature type="transmembrane region" description="Helical" evidence="7">
    <location>
        <begin position="336"/>
        <end position="360"/>
    </location>
</feature>
<evidence type="ECO:0000256" key="2">
    <source>
        <dbReference type="ARBA" id="ARBA00022475"/>
    </source>
</evidence>
<feature type="transmembrane region" description="Helical" evidence="7">
    <location>
        <begin position="292"/>
        <end position="315"/>
    </location>
</feature>
<keyword evidence="2" id="KW-1003">Cell membrane</keyword>
<keyword evidence="4 7" id="KW-1133">Transmembrane helix</keyword>
<feature type="transmembrane region" description="Helical" evidence="7">
    <location>
        <begin position="180"/>
        <end position="200"/>
    </location>
</feature>
<dbReference type="PANTHER" id="PTHR30250">
    <property type="entry name" value="PST FAMILY PREDICTED COLANIC ACID TRANSPORTER"/>
    <property type="match status" value="1"/>
</dbReference>
<feature type="transmembrane region" description="Helical" evidence="7">
    <location>
        <begin position="397"/>
        <end position="418"/>
    </location>
</feature>
<feature type="transmembrane region" description="Helical" evidence="7">
    <location>
        <begin position="424"/>
        <end position="442"/>
    </location>
</feature>
<organism evidence="8 9">
    <name type="scientific">Streptomyces ossamyceticus</name>
    <dbReference type="NCBI Taxonomy" id="249581"/>
    <lineage>
        <taxon>Bacteria</taxon>
        <taxon>Bacillati</taxon>
        <taxon>Actinomycetota</taxon>
        <taxon>Actinomycetes</taxon>
        <taxon>Kitasatosporales</taxon>
        <taxon>Streptomycetaceae</taxon>
        <taxon>Streptomyces</taxon>
    </lineage>
</organism>
<feature type="compositionally biased region" description="Basic and acidic residues" evidence="6">
    <location>
        <begin position="464"/>
        <end position="477"/>
    </location>
</feature>
<keyword evidence="3 7" id="KW-0812">Transmembrane</keyword>
<evidence type="ECO:0000256" key="5">
    <source>
        <dbReference type="ARBA" id="ARBA00023136"/>
    </source>
</evidence>
<sequence length="506" mass="51648">MAECRPRMRIGLAKRLVRPAGETGDTSYVGLASASLVVRLVTLPLTGAAGIISARIVVDETGVAGYALFSLVVTLPQLLPVGDLGMGAAVMDACGRRDSLGIEAARRTITTSARNLFLLGLLVVAVSTGLGIFGAWPALLGVRESAEANAAAVVAFCVFGLGLPFGLGGRVLAALNLNHLALLLQAGGSASALAVTALVAQLHGPTAAYCVAGFVGMGLAGAASLVMAGRILGLPLLRDVALSAWPGRPSARVWHFAGPMTVVVLASSVAYSCDRVVLSHVAGPVSVAAYSAAAQLYGPLFGAVGMMGLALWGAYARRRGSEGAVTPADLKRVTAFFALVGLGMGAALVGFGPLVVSWLMSDRIEVTTGLFVAFALLLLAHACNYPNAMLLTDPPGLRRLAVCCCAAAVVSTALTIVLSREIGASGPPLASFIALVGCIYLPGRRMVRSRLHADRTPRPPAEPASEKSRTLIQKENHGATVCGPCGGPAGARIPPREPSEAGDPPS</sequence>
<evidence type="ECO:0000256" key="3">
    <source>
        <dbReference type="ARBA" id="ARBA00022692"/>
    </source>
</evidence>
<proteinExistence type="predicted"/>
<feature type="transmembrane region" description="Helical" evidence="7">
    <location>
        <begin position="116"/>
        <end position="136"/>
    </location>
</feature>
<reference evidence="8 9" key="1">
    <citation type="submission" date="2024-06" db="EMBL/GenBank/DDBJ databases">
        <title>The Natural Products Discovery Center: Release of the First 8490 Sequenced Strains for Exploring Actinobacteria Biosynthetic Diversity.</title>
        <authorList>
            <person name="Kalkreuter E."/>
            <person name="Kautsar S.A."/>
            <person name="Yang D."/>
            <person name="Bader C.D."/>
            <person name="Teijaro C.N."/>
            <person name="Fluegel L."/>
            <person name="Davis C.M."/>
            <person name="Simpson J.R."/>
            <person name="Lauterbach L."/>
            <person name="Steele A.D."/>
            <person name="Gui C."/>
            <person name="Meng S."/>
            <person name="Li G."/>
            <person name="Viehrig K."/>
            <person name="Ye F."/>
            <person name="Su P."/>
            <person name="Kiefer A.F."/>
            <person name="Nichols A."/>
            <person name="Cepeda A.J."/>
            <person name="Yan W."/>
            <person name="Fan B."/>
            <person name="Jiang Y."/>
            <person name="Adhikari A."/>
            <person name="Zheng C.-J."/>
            <person name="Schuster L."/>
            <person name="Cowan T.M."/>
            <person name="Smanski M.J."/>
            <person name="Chevrette M.G."/>
            <person name="De Carvalho L.P.S."/>
            <person name="Shen B."/>
        </authorList>
    </citation>
    <scope>NUCLEOTIDE SEQUENCE [LARGE SCALE GENOMIC DNA]</scope>
    <source>
        <strain evidence="8 9">NPDC006434</strain>
    </source>
</reference>
<evidence type="ECO:0000256" key="6">
    <source>
        <dbReference type="SAM" id="MobiDB-lite"/>
    </source>
</evidence>
<dbReference type="Proteomes" id="UP001550210">
    <property type="component" value="Unassembled WGS sequence"/>
</dbReference>
<protein>
    <recommendedName>
        <fullName evidence="10">O-antigen/teichoic acid export membrane protein</fullName>
    </recommendedName>
</protein>
<comment type="subcellular location">
    <subcellularLocation>
        <location evidence="1">Cell membrane</location>
        <topology evidence="1">Multi-pass membrane protein</topology>
    </subcellularLocation>
</comment>
<feature type="region of interest" description="Disordered" evidence="6">
    <location>
        <begin position="452"/>
        <end position="506"/>
    </location>
</feature>
<dbReference type="PANTHER" id="PTHR30250:SF11">
    <property type="entry name" value="O-ANTIGEN TRANSPORTER-RELATED"/>
    <property type="match status" value="1"/>
</dbReference>
<comment type="caution">
    <text evidence="8">The sequence shown here is derived from an EMBL/GenBank/DDBJ whole genome shotgun (WGS) entry which is preliminary data.</text>
</comment>
<gene>
    <name evidence="8" type="ORF">ABZZ21_08875</name>
</gene>
<dbReference type="EMBL" id="JBEXPZ010000009">
    <property type="protein sequence ID" value="MET9844682.1"/>
    <property type="molecule type" value="Genomic_DNA"/>
</dbReference>
<feature type="transmembrane region" description="Helical" evidence="7">
    <location>
        <begin position="206"/>
        <end position="232"/>
    </location>
</feature>
<evidence type="ECO:0008006" key="10">
    <source>
        <dbReference type="Google" id="ProtNLM"/>
    </source>
</evidence>
<evidence type="ECO:0000256" key="4">
    <source>
        <dbReference type="ARBA" id="ARBA00022989"/>
    </source>
</evidence>
<accession>A0ABV2UT10</accession>
<evidence type="ECO:0000256" key="7">
    <source>
        <dbReference type="SAM" id="Phobius"/>
    </source>
</evidence>
<evidence type="ECO:0000256" key="1">
    <source>
        <dbReference type="ARBA" id="ARBA00004651"/>
    </source>
</evidence>
<feature type="transmembrane region" description="Helical" evidence="7">
    <location>
        <begin position="366"/>
        <end position="385"/>
    </location>
</feature>
<keyword evidence="9" id="KW-1185">Reference proteome</keyword>
<dbReference type="InterPro" id="IPR050833">
    <property type="entry name" value="Poly_Biosynth_Transport"/>
</dbReference>
<feature type="transmembrane region" description="Helical" evidence="7">
    <location>
        <begin position="148"/>
        <end position="168"/>
    </location>
</feature>
<evidence type="ECO:0000313" key="8">
    <source>
        <dbReference type="EMBL" id="MET9844682.1"/>
    </source>
</evidence>
<feature type="transmembrane region" description="Helical" evidence="7">
    <location>
        <begin position="253"/>
        <end position="272"/>
    </location>
</feature>
<evidence type="ECO:0000313" key="9">
    <source>
        <dbReference type="Proteomes" id="UP001550210"/>
    </source>
</evidence>